<accession>A0A368JLX1</accession>
<dbReference type="EMBL" id="QOWE01000012">
    <property type="protein sequence ID" value="RCR68522.1"/>
    <property type="molecule type" value="Genomic_DNA"/>
</dbReference>
<proteinExistence type="predicted"/>
<dbReference type="Proteomes" id="UP000253383">
    <property type="component" value="Unassembled WGS sequence"/>
</dbReference>
<dbReference type="AlphaFoldDB" id="A0A368JLX1"/>
<feature type="coiled-coil region" evidence="1">
    <location>
        <begin position="174"/>
        <end position="201"/>
    </location>
</feature>
<name>A0A368JLX1_9BACT</name>
<evidence type="ECO:0000256" key="2">
    <source>
        <dbReference type="SAM" id="Phobius"/>
    </source>
</evidence>
<keyword evidence="2" id="KW-1133">Transmembrane helix</keyword>
<reference evidence="4 5" key="1">
    <citation type="submission" date="2018-07" db="EMBL/GenBank/DDBJ databases">
        <title>Genome analysis of Larkinella rosea.</title>
        <authorList>
            <person name="Zhou Z."/>
            <person name="Wang G."/>
        </authorList>
    </citation>
    <scope>NUCLEOTIDE SEQUENCE [LARGE SCALE GENOMIC DNA]</scope>
    <source>
        <strain evidence="5">zzj9</strain>
    </source>
</reference>
<dbReference type="Pfam" id="PF06580">
    <property type="entry name" value="His_kinase"/>
    <property type="match status" value="1"/>
</dbReference>
<feature type="transmembrane region" description="Helical" evidence="2">
    <location>
        <begin position="48"/>
        <end position="67"/>
    </location>
</feature>
<keyword evidence="5" id="KW-1185">Reference proteome</keyword>
<organism evidence="4 5">
    <name type="scientific">Larkinella punicea</name>
    <dbReference type="NCBI Taxonomy" id="2315727"/>
    <lineage>
        <taxon>Bacteria</taxon>
        <taxon>Pseudomonadati</taxon>
        <taxon>Bacteroidota</taxon>
        <taxon>Cytophagia</taxon>
        <taxon>Cytophagales</taxon>
        <taxon>Spirosomataceae</taxon>
        <taxon>Larkinella</taxon>
    </lineage>
</organism>
<sequence length="375" mass="42938">MKVPGSEHLTIWQKAQLALSIFVIYWPIRLYMNIDQMSWSFLVSSLPFWALEIPLTIFFFFCWVLVTDWLQQRVLHWFGSRALVEMKLPVQVGILLVASALAVVFNGGFNQIRAGMADSLNLRFPPVGHRPPIDQGYRSGWAGNRGQRQKMNNGITVMAMLSAFYLAANRRSGARMLELEIQTERLEKESAQAQFMALKNQVNPHFLFNSLSILSSLVEVDAKLSVQFINRLSKAYRYILEQRDNERTRLQTELDFIDAYTFLLKIRFDEKLQVVITVSETDANRYAIAPLTLQLLIENAVKHNQMSAQKPLLVSIYTEGDYLIVANPLQLRPQNDASTGVGLQNIMNRYALLTDRPVWVGEQDDQFVVKIPLLP</sequence>
<evidence type="ECO:0000313" key="4">
    <source>
        <dbReference type="EMBL" id="RCR68522.1"/>
    </source>
</evidence>
<keyword evidence="4" id="KW-0808">Transferase</keyword>
<dbReference type="GO" id="GO:0000155">
    <property type="term" value="F:phosphorelay sensor kinase activity"/>
    <property type="evidence" value="ECO:0007669"/>
    <property type="project" value="InterPro"/>
</dbReference>
<keyword evidence="2" id="KW-0812">Transmembrane</keyword>
<evidence type="ECO:0000256" key="1">
    <source>
        <dbReference type="SAM" id="Coils"/>
    </source>
</evidence>
<dbReference type="InterPro" id="IPR010559">
    <property type="entry name" value="Sig_transdc_His_kin_internal"/>
</dbReference>
<dbReference type="InterPro" id="IPR050640">
    <property type="entry name" value="Bact_2-comp_sensor_kinase"/>
</dbReference>
<evidence type="ECO:0000313" key="5">
    <source>
        <dbReference type="Proteomes" id="UP000253383"/>
    </source>
</evidence>
<dbReference type="PANTHER" id="PTHR34220:SF7">
    <property type="entry name" value="SENSOR HISTIDINE KINASE YPDA"/>
    <property type="match status" value="1"/>
</dbReference>
<keyword evidence="2" id="KW-0472">Membrane</keyword>
<comment type="caution">
    <text evidence="4">The sequence shown here is derived from an EMBL/GenBank/DDBJ whole genome shotgun (WGS) entry which is preliminary data.</text>
</comment>
<keyword evidence="4" id="KW-0418">Kinase</keyword>
<evidence type="ECO:0000259" key="3">
    <source>
        <dbReference type="Pfam" id="PF06580"/>
    </source>
</evidence>
<dbReference type="GO" id="GO:0016020">
    <property type="term" value="C:membrane"/>
    <property type="evidence" value="ECO:0007669"/>
    <property type="project" value="InterPro"/>
</dbReference>
<feature type="transmembrane region" description="Helical" evidence="2">
    <location>
        <begin position="151"/>
        <end position="168"/>
    </location>
</feature>
<keyword evidence="1" id="KW-0175">Coiled coil</keyword>
<dbReference type="PANTHER" id="PTHR34220">
    <property type="entry name" value="SENSOR HISTIDINE KINASE YPDA"/>
    <property type="match status" value="1"/>
</dbReference>
<feature type="transmembrane region" description="Helical" evidence="2">
    <location>
        <begin position="88"/>
        <end position="109"/>
    </location>
</feature>
<feature type="transmembrane region" description="Helical" evidence="2">
    <location>
        <begin position="12"/>
        <end position="28"/>
    </location>
</feature>
<feature type="domain" description="Signal transduction histidine kinase internal region" evidence="3">
    <location>
        <begin position="193"/>
        <end position="272"/>
    </location>
</feature>
<gene>
    <name evidence="4" type="ORF">DUE52_15495</name>
</gene>
<protein>
    <submittedName>
        <fullName evidence="4">Histidine kinase</fullName>
    </submittedName>
</protein>
<dbReference type="RefSeq" id="WP_114406941.1">
    <property type="nucleotide sequence ID" value="NZ_QOWE01000012.1"/>
</dbReference>
<dbReference type="OrthoDB" id="927174at2"/>